<keyword evidence="2" id="KW-1185">Reference proteome</keyword>
<gene>
    <name evidence="1" type="ORF">LX16_0724</name>
</gene>
<accession>A0A562VB42</accession>
<dbReference type="PANTHER" id="PTHR38133">
    <property type="entry name" value="SLR1429 PROTEIN"/>
    <property type="match status" value="1"/>
</dbReference>
<dbReference type="OrthoDB" id="188274at2"/>
<protein>
    <recommendedName>
        <fullName evidence="3">SWIM-type domain-containing protein</fullName>
    </recommendedName>
</protein>
<evidence type="ECO:0008006" key="3">
    <source>
        <dbReference type="Google" id="ProtNLM"/>
    </source>
</evidence>
<sequence length="225" mass="24816">MTERHVGRGVAKFGRSWWGKSWLRTLEQLGLRYPDSRLPKARSLVTAGDVDMLHVAPGELSAWVDQPPRTFGVTVRLPVFTASRWDDVTEALGRQWRNLAELREDRLPSDVDRQLAATVGATLFPAPGELTAECPCRDRGRICLHVIAVQHGFAVCFDDDPFLLVNLRGGDRDTLLEGVRRHIAAATPPEAEPGFGPLPDSSPEEFYRAGDGLAALEQELGVLRG</sequence>
<proteinExistence type="predicted"/>
<reference evidence="1 2" key="1">
    <citation type="journal article" date="2013" name="Stand. Genomic Sci.">
        <title>Genomic Encyclopedia of Type Strains, Phase I: The one thousand microbial genomes (KMG-I) project.</title>
        <authorList>
            <person name="Kyrpides N.C."/>
            <person name="Woyke T."/>
            <person name="Eisen J.A."/>
            <person name="Garrity G."/>
            <person name="Lilburn T.G."/>
            <person name="Beck B.J."/>
            <person name="Whitman W.B."/>
            <person name="Hugenholtz P."/>
            <person name="Klenk H.P."/>
        </authorList>
    </citation>
    <scope>NUCLEOTIDE SEQUENCE [LARGE SCALE GENOMIC DNA]</scope>
    <source>
        <strain evidence="1 2">DSM 45044</strain>
    </source>
</reference>
<evidence type="ECO:0000313" key="2">
    <source>
        <dbReference type="Proteomes" id="UP000321617"/>
    </source>
</evidence>
<dbReference type="EMBL" id="VLLL01000005">
    <property type="protein sequence ID" value="TWJ15027.1"/>
    <property type="molecule type" value="Genomic_DNA"/>
</dbReference>
<evidence type="ECO:0000313" key="1">
    <source>
        <dbReference type="EMBL" id="TWJ15027.1"/>
    </source>
</evidence>
<dbReference type="AlphaFoldDB" id="A0A562VB42"/>
<dbReference type="Proteomes" id="UP000321617">
    <property type="component" value="Unassembled WGS sequence"/>
</dbReference>
<dbReference type="RefSeq" id="WP_147133028.1">
    <property type="nucleotide sequence ID" value="NZ_BAABIJ010000001.1"/>
</dbReference>
<dbReference type="PANTHER" id="PTHR38133:SF1">
    <property type="entry name" value="SLR1429 PROTEIN"/>
    <property type="match status" value="1"/>
</dbReference>
<organism evidence="1 2">
    <name type="scientific">Stackebrandtia albiflava</name>
    <dbReference type="NCBI Taxonomy" id="406432"/>
    <lineage>
        <taxon>Bacteria</taxon>
        <taxon>Bacillati</taxon>
        <taxon>Actinomycetota</taxon>
        <taxon>Actinomycetes</taxon>
        <taxon>Glycomycetales</taxon>
        <taxon>Glycomycetaceae</taxon>
        <taxon>Stackebrandtia</taxon>
    </lineage>
</organism>
<comment type="caution">
    <text evidence="1">The sequence shown here is derived from an EMBL/GenBank/DDBJ whole genome shotgun (WGS) entry which is preliminary data.</text>
</comment>
<name>A0A562VB42_9ACTN</name>